<organism evidence="1 2">
    <name type="scientific">Nonomuraea phyllanthi</name>
    <dbReference type="NCBI Taxonomy" id="2219224"/>
    <lineage>
        <taxon>Bacteria</taxon>
        <taxon>Bacillati</taxon>
        <taxon>Actinomycetota</taxon>
        <taxon>Actinomycetes</taxon>
        <taxon>Streptosporangiales</taxon>
        <taxon>Streptosporangiaceae</taxon>
        <taxon>Nonomuraea</taxon>
    </lineage>
</organism>
<dbReference type="AlphaFoldDB" id="A0A5C4VX32"/>
<dbReference type="EMBL" id="VDLX02000016">
    <property type="protein sequence ID" value="KAB8190328.1"/>
    <property type="molecule type" value="Genomic_DNA"/>
</dbReference>
<dbReference type="Proteomes" id="UP000312512">
    <property type="component" value="Unassembled WGS sequence"/>
</dbReference>
<evidence type="ECO:0000313" key="2">
    <source>
        <dbReference type="Proteomes" id="UP000312512"/>
    </source>
</evidence>
<name>A0A5C4VX32_9ACTN</name>
<keyword evidence="2" id="KW-1185">Reference proteome</keyword>
<proteinExistence type="predicted"/>
<gene>
    <name evidence="1" type="ORF">FH608_035755</name>
</gene>
<dbReference type="RefSeq" id="WP_139634807.1">
    <property type="nucleotide sequence ID" value="NZ_VDLX02000016.1"/>
</dbReference>
<comment type="caution">
    <text evidence="1">The sequence shown here is derived from an EMBL/GenBank/DDBJ whole genome shotgun (WGS) entry which is preliminary data.</text>
</comment>
<sequence>MSGFLSTALVALLPPAPGPDGGSRCAPRVDIEIDRLAPRNFYVPRAHYIDGPGGLMRGTVTREHNVIASFGRGRDAQTSITIDDLVRELHTLGFQHVEARHKVFAGHEFRREISKGRYGHLRFRVLGYRVNWSAWSVLGTCRRVKIDSGVASVPARAEGWRYRETRRPRPVGS</sequence>
<evidence type="ECO:0000313" key="1">
    <source>
        <dbReference type="EMBL" id="KAB8190328.1"/>
    </source>
</evidence>
<reference evidence="1 2" key="1">
    <citation type="submission" date="2019-10" db="EMBL/GenBank/DDBJ databases">
        <title>Nonomuraea sp. nov., isolated from Phyllanthus amarus.</title>
        <authorList>
            <person name="Klykleung N."/>
            <person name="Tanasupawat S."/>
        </authorList>
    </citation>
    <scope>NUCLEOTIDE SEQUENCE [LARGE SCALE GENOMIC DNA]</scope>
    <source>
        <strain evidence="1 2">PA1-10</strain>
    </source>
</reference>
<dbReference type="OrthoDB" id="3529747at2"/>
<protein>
    <submittedName>
        <fullName evidence="1">Uncharacterized protein</fullName>
    </submittedName>
</protein>
<accession>A0A5C4VX32</accession>